<evidence type="ECO:0000313" key="1">
    <source>
        <dbReference type="EMBL" id="MBL0427936.1"/>
    </source>
</evidence>
<evidence type="ECO:0000313" key="2">
    <source>
        <dbReference type="Proteomes" id="UP000622707"/>
    </source>
</evidence>
<comment type="caution">
    <text evidence="1">The sequence shown here is derived from an EMBL/GenBank/DDBJ whole genome shotgun (WGS) entry which is preliminary data.</text>
</comment>
<dbReference type="RefSeq" id="WP_201692566.1">
    <property type="nucleotide sequence ID" value="NZ_JAEQND010000014.1"/>
</dbReference>
<dbReference type="EMBL" id="JAEQND010000014">
    <property type="protein sequence ID" value="MBL0427936.1"/>
    <property type="molecule type" value="Genomic_DNA"/>
</dbReference>
<organism evidence="1 2">
    <name type="scientific">Ramlibacter alkalitolerans</name>
    <dbReference type="NCBI Taxonomy" id="2039631"/>
    <lineage>
        <taxon>Bacteria</taxon>
        <taxon>Pseudomonadati</taxon>
        <taxon>Pseudomonadota</taxon>
        <taxon>Betaproteobacteria</taxon>
        <taxon>Burkholderiales</taxon>
        <taxon>Comamonadaceae</taxon>
        <taxon>Ramlibacter</taxon>
    </lineage>
</organism>
<sequence>MGAQSSDLRQVVAPARFVTLGLAAIVTGYTEKALRRKIEEGVWLQDSEYRRAPDGRILVDLHGYARWAEGERR</sequence>
<proteinExistence type="predicted"/>
<keyword evidence="2" id="KW-1185">Reference proteome</keyword>
<name>A0ABS1JVP4_9BURK</name>
<reference evidence="1 2" key="1">
    <citation type="journal article" date="2017" name="Int. J. Syst. Evol. Microbiol.">
        <title>Ramlibacter alkalitolerans sp. nov., alkali-tolerant bacterium isolated from soil of ginseng.</title>
        <authorList>
            <person name="Lee D.H."/>
            <person name="Cha C.J."/>
        </authorList>
    </citation>
    <scope>NUCLEOTIDE SEQUENCE [LARGE SCALE GENOMIC DNA]</scope>
    <source>
        <strain evidence="1 2">KACC 19305</strain>
    </source>
</reference>
<protein>
    <submittedName>
        <fullName evidence="1">Excisionase</fullName>
    </submittedName>
</protein>
<gene>
    <name evidence="1" type="ORF">JI746_22710</name>
</gene>
<accession>A0ABS1JVP4</accession>
<dbReference type="Proteomes" id="UP000622707">
    <property type="component" value="Unassembled WGS sequence"/>
</dbReference>